<feature type="domain" description="HTH cro/C1-type" evidence="2">
    <location>
        <begin position="7"/>
        <end position="61"/>
    </location>
</feature>
<dbReference type="PROSITE" id="PS50943">
    <property type="entry name" value="HTH_CROC1"/>
    <property type="match status" value="1"/>
</dbReference>
<protein>
    <submittedName>
        <fullName evidence="3">Helix-turn-helix domain-containing protein</fullName>
    </submittedName>
</protein>
<comment type="caution">
    <text evidence="3">The sequence shown here is derived from an EMBL/GenBank/DDBJ whole genome shotgun (WGS) entry which is preliminary data.</text>
</comment>
<dbReference type="InterPro" id="IPR010982">
    <property type="entry name" value="Lambda_DNA-bd_dom_sf"/>
</dbReference>
<accession>A0A7K3M019</accession>
<evidence type="ECO:0000256" key="1">
    <source>
        <dbReference type="ARBA" id="ARBA00023125"/>
    </source>
</evidence>
<keyword evidence="1" id="KW-0238">DNA-binding</keyword>
<dbReference type="SUPFAM" id="SSF47413">
    <property type="entry name" value="lambda repressor-like DNA-binding domains"/>
    <property type="match status" value="1"/>
</dbReference>
<proteinExistence type="predicted"/>
<name>A0A7K3M019_9ACTN</name>
<dbReference type="InterPro" id="IPR001387">
    <property type="entry name" value="Cro/C1-type_HTH"/>
</dbReference>
<dbReference type="PANTHER" id="PTHR46797">
    <property type="entry name" value="HTH-TYPE TRANSCRIPTIONAL REGULATOR"/>
    <property type="match status" value="1"/>
</dbReference>
<keyword evidence="4" id="KW-1185">Reference proteome</keyword>
<gene>
    <name evidence="3" type="ORF">F7O44_06065</name>
</gene>
<dbReference type="InterPro" id="IPR050807">
    <property type="entry name" value="TransReg_Diox_bact_type"/>
</dbReference>
<evidence type="ECO:0000313" key="3">
    <source>
        <dbReference type="EMBL" id="NDL56633.1"/>
    </source>
</evidence>
<dbReference type="Gene3D" id="1.10.260.40">
    <property type="entry name" value="lambda repressor-like DNA-binding domains"/>
    <property type="match status" value="1"/>
</dbReference>
<reference evidence="3 4" key="1">
    <citation type="submission" date="2019-11" db="EMBL/GenBank/DDBJ databases">
        <authorList>
            <person name="Li X.-J."/>
            <person name="Feng X.-M."/>
        </authorList>
    </citation>
    <scope>NUCLEOTIDE SEQUENCE [LARGE SCALE GENOMIC DNA]</scope>
    <source>
        <strain evidence="3 4">XMNu-373</strain>
    </source>
</reference>
<dbReference type="CDD" id="cd00093">
    <property type="entry name" value="HTH_XRE"/>
    <property type="match status" value="1"/>
</dbReference>
<dbReference type="PANTHER" id="PTHR46797:SF1">
    <property type="entry name" value="METHYLPHOSPHONATE SYNTHASE"/>
    <property type="match status" value="1"/>
</dbReference>
<evidence type="ECO:0000259" key="2">
    <source>
        <dbReference type="PROSITE" id="PS50943"/>
    </source>
</evidence>
<dbReference type="AlphaFoldDB" id="A0A7K3M019"/>
<evidence type="ECO:0000313" key="4">
    <source>
        <dbReference type="Proteomes" id="UP000460435"/>
    </source>
</evidence>
<dbReference type="SMART" id="SM00530">
    <property type="entry name" value="HTH_XRE"/>
    <property type="match status" value="1"/>
</dbReference>
<dbReference type="GO" id="GO:0005829">
    <property type="term" value="C:cytosol"/>
    <property type="evidence" value="ECO:0007669"/>
    <property type="project" value="TreeGrafter"/>
</dbReference>
<dbReference type="Proteomes" id="UP000460435">
    <property type="component" value="Unassembled WGS sequence"/>
</dbReference>
<dbReference type="GO" id="GO:0003677">
    <property type="term" value="F:DNA binding"/>
    <property type="evidence" value="ECO:0007669"/>
    <property type="project" value="UniProtKB-KW"/>
</dbReference>
<dbReference type="EMBL" id="WLZY01000001">
    <property type="protein sequence ID" value="NDL56633.1"/>
    <property type="molecule type" value="Genomic_DNA"/>
</dbReference>
<dbReference type="Pfam" id="PF01381">
    <property type="entry name" value="HTH_3"/>
    <property type="match status" value="1"/>
</dbReference>
<organism evidence="3 4">
    <name type="scientific">Phytoactinopolyspora mesophila</name>
    <dbReference type="NCBI Taxonomy" id="2650750"/>
    <lineage>
        <taxon>Bacteria</taxon>
        <taxon>Bacillati</taxon>
        <taxon>Actinomycetota</taxon>
        <taxon>Actinomycetes</taxon>
        <taxon>Jiangellales</taxon>
        <taxon>Jiangellaceae</taxon>
        <taxon>Phytoactinopolyspora</taxon>
    </lineage>
</organism>
<sequence length="106" mass="11441">MSSGSRIERARERLGMSQRALAGRAGLSQATLSRIESGERTPKMNEIVLIAAALGCAVSEISERSAVRDRVVCFARAENGSDMSGLRGELVHLLELDAYLDEYGIS</sequence>
<dbReference type="GO" id="GO:0003700">
    <property type="term" value="F:DNA-binding transcription factor activity"/>
    <property type="evidence" value="ECO:0007669"/>
    <property type="project" value="TreeGrafter"/>
</dbReference>